<keyword evidence="3" id="KW-1185">Reference proteome</keyword>
<sequence>MRLVFLFRAQGPCIELRHSDAWGVGRLCGAAIPEGFFMSISGFKEAPPGETKGLKPTSRGNHAMKKATPSTTRFSIIHIQVTVQVLQNPNTKHLGQYEEKAILQRSQRSWALWMPPSHVHHVSHLKRAPGPSLEQPSRNSFPRKTRRFGNVPPITRTEEETKIASGTLVMIHQGLRLQIPDRTSSMFCPDKKITDVPQALGEHQPKNAKNAGPA</sequence>
<dbReference type="AlphaFoldDB" id="A0A9N9LDN8"/>
<evidence type="ECO:0000256" key="1">
    <source>
        <dbReference type="SAM" id="MobiDB-lite"/>
    </source>
</evidence>
<evidence type="ECO:0000313" key="2">
    <source>
        <dbReference type="EMBL" id="CAG8971823.1"/>
    </source>
</evidence>
<feature type="region of interest" description="Disordered" evidence="1">
    <location>
        <begin position="50"/>
        <end position="69"/>
    </location>
</feature>
<gene>
    <name evidence="2" type="ORF">HYALB_00001935</name>
</gene>
<organism evidence="2 3">
    <name type="scientific">Hymenoscyphus albidus</name>
    <dbReference type="NCBI Taxonomy" id="595503"/>
    <lineage>
        <taxon>Eukaryota</taxon>
        <taxon>Fungi</taxon>
        <taxon>Dikarya</taxon>
        <taxon>Ascomycota</taxon>
        <taxon>Pezizomycotina</taxon>
        <taxon>Leotiomycetes</taxon>
        <taxon>Helotiales</taxon>
        <taxon>Helotiaceae</taxon>
        <taxon>Hymenoscyphus</taxon>
    </lineage>
</organism>
<dbReference type="OrthoDB" id="431715at2759"/>
<protein>
    <submittedName>
        <fullName evidence="2">Uncharacterized protein</fullName>
    </submittedName>
</protein>
<dbReference type="Proteomes" id="UP000701801">
    <property type="component" value="Unassembled WGS sequence"/>
</dbReference>
<dbReference type="EMBL" id="CAJVRM010000028">
    <property type="protein sequence ID" value="CAG8971823.1"/>
    <property type="molecule type" value="Genomic_DNA"/>
</dbReference>
<accession>A0A9N9LDN8</accession>
<comment type="caution">
    <text evidence="2">The sequence shown here is derived from an EMBL/GenBank/DDBJ whole genome shotgun (WGS) entry which is preliminary data.</text>
</comment>
<evidence type="ECO:0000313" key="3">
    <source>
        <dbReference type="Proteomes" id="UP000701801"/>
    </source>
</evidence>
<reference evidence="2" key="1">
    <citation type="submission" date="2021-07" db="EMBL/GenBank/DDBJ databases">
        <authorList>
            <person name="Durling M."/>
        </authorList>
    </citation>
    <scope>NUCLEOTIDE SEQUENCE</scope>
</reference>
<feature type="region of interest" description="Disordered" evidence="1">
    <location>
        <begin position="122"/>
        <end position="151"/>
    </location>
</feature>
<name>A0A9N9LDN8_9HELO</name>
<proteinExistence type="predicted"/>